<dbReference type="InterPro" id="IPR000835">
    <property type="entry name" value="HTH_MarR-typ"/>
</dbReference>
<keyword evidence="4" id="KW-1185">Reference proteome</keyword>
<organism evidence="3 4">
    <name type="scientific">Solirubrobacter pauli</name>
    <dbReference type="NCBI Taxonomy" id="166793"/>
    <lineage>
        <taxon>Bacteria</taxon>
        <taxon>Bacillati</taxon>
        <taxon>Actinomycetota</taxon>
        <taxon>Thermoleophilia</taxon>
        <taxon>Solirubrobacterales</taxon>
        <taxon>Solirubrobacteraceae</taxon>
        <taxon>Solirubrobacter</taxon>
    </lineage>
</organism>
<dbReference type="PANTHER" id="PTHR18964:SF173">
    <property type="entry name" value="GLUCOKINASE"/>
    <property type="match status" value="1"/>
</dbReference>
<evidence type="ECO:0000313" key="3">
    <source>
        <dbReference type="EMBL" id="RKQ94028.1"/>
    </source>
</evidence>
<protein>
    <submittedName>
        <fullName evidence="3">Putative NBD/HSP70 family sugar kinase</fullName>
    </submittedName>
</protein>
<dbReference type="GO" id="GO:0016301">
    <property type="term" value="F:kinase activity"/>
    <property type="evidence" value="ECO:0007669"/>
    <property type="project" value="UniProtKB-KW"/>
</dbReference>
<dbReference type="SUPFAM" id="SSF46785">
    <property type="entry name" value="Winged helix' DNA-binding domain"/>
    <property type="match status" value="1"/>
</dbReference>
<comment type="caution">
    <text evidence="3">The sequence shown here is derived from an EMBL/GenBank/DDBJ whole genome shotgun (WGS) entry which is preliminary data.</text>
</comment>
<accession>A0A660LFY8</accession>
<dbReference type="Gene3D" id="1.10.10.10">
    <property type="entry name" value="Winged helix-like DNA-binding domain superfamily/Winged helix DNA-binding domain"/>
    <property type="match status" value="1"/>
</dbReference>
<evidence type="ECO:0000313" key="4">
    <source>
        <dbReference type="Proteomes" id="UP000278962"/>
    </source>
</evidence>
<dbReference type="CDD" id="cd24076">
    <property type="entry name" value="ASKHA_ATPase_ROK_BsXylR-like"/>
    <property type="match status" value="1"/>
</dbReference>
<dbReference type="GO" id="GO:0003700">
    <property type="term" value="F:DNA-binding transcription factor activity"/>
    <property type="evidence" value="ECO:0007669"/>
    <property type="project" value="InterPro"/>
</dbReference>
<dbReference type="Pfam" id="PF00480">
    <property type="entry name" value="ROK"/>
    <property type="match status" value="1"/>
</dbReference>
<proteinExistence type="inferred from homology"/>
<sequence>MDRTSRRDARARVVGVLAEAGAVSRADLARRAALAPSTVSAVVSDLQAAGLVVEPAEPVHPPERQAVGRPPVLIALHRKAGVVAGLDFGKRHLRVAISDLSHQLLAERRQPLADDLPAQEAIALAQDQFRDALEEAEVHSGELLGVGMGLPGPVHRPSGQLGNSTILPGWVGINAAEAVAEALGHPVEVENDANLGALGEWMWGSGRGVDHMAYVKAATGIGAGFIVNGQPYVGAGGTAGELGHTVVDPGGPICRCGNRGCLETLAAGPAVLSSLRDVHGDHLTLPEAVGLALLGDAGCARAIADAGTAIGTAVATLCNLFNPRRVVVGGDLGHAGELLLEPLRDSLRRGAIRSAADDVQVVEGALGERAEVLGAVALVLGRVAA</sequence>
<dbReference type="InterPro" id="IPR036390">
    <property type="entry name" value="WH_DNA-bd_sf"/>
</dbReference>
<dbReference type="InterPro" id="IPR036388">
    <property type="entry name" value="WH-like_DNA-bd_sf"/>
</dbReference>
<dbReference type="SUPFAM" id="SSF53067">
    <property type="entry name" value="Actin-like ATPase domain"/>
    <property type="match status" value="1"/>
</dbReference>
<dbReference type="RefSeq" id="WP_121252674.1">
    <property type="nucleotide sequence ID" value="NZ_RBIL01000001.1"/>
</dbReference>
<comment type="similarity">
    <text evidence="1">Belongs to the ROK (NagC/XylR) family.</text>
</comment>
<dbReference type="EMBL" id="RBIL01000001">
    <property type="protein sequence ID" value="RKQ94028.1"/>
    <property type="molecule type" value="Genomic_DNA"/>
</dbReference>
<keyword evidence="3" id="KW-0808">Transferase</keyword>
<dbReference type="InterPro" id="IPR043129">
    <property type="entry name" value="ATPase_NBD"/>
</dbReference>
<gene>
    <name evidence="3" type="ORF">C8N24_3904</name>
</gene>
<dbReference type="OrthoDB" id="3189808at2"/>
<dbReference type="Pfam" id="PF12802">
    <property type="entry name" value="MarR_2"/>
    <property type="match status" value="1"/>
</dbReference>
<dbReference type="Proteomes" id="UP000278962">
    <property type="component" value="Unassembled WGS sequence"/>
</dbReference>
<dbReference type="AlphaFoldDB" id="A0A660LFY8"/>
<reference evidence="3 4" key="1">
    <citation type="submission" date="2018-10" db="EMBL/GenBank/DDBJ databases">
        <title>Genomic Encyclopedia of Archaeal and Bacterial Type Strains, Phase II (KMG-II): from individual species to whole genera.</title>
        <authorList>
            <person name="Goeker M."/>
        </authorList>
    </citation>
    <scope>NUCLEOTIDE SEQUENCE [LARGE SCALE GENOMIC DNA]</scope>
    <source>
        <strain evidence="3 4">DSM 14954</strain>
    </source>
</reference>
<evidence type="ECO:0000259" key="2">
    <source>
        <dbReference type="Pfam" id="PF12802"/>
    </source>
</evidence>
<dbReference type="PANTHER" id="PTHR18964">
    <property type="entry name" value="ROK (REPRESSOR, ORF, KINASE) FAMILY"/>
    <property type="match status" value="1"/>
</dbReference>
<dbReference type="InterPro" id="IPR000600">
    <property type="entry name" value="ROK"/>
</dbReference>
<keyword evidence="3" id="KW-0418">Kinase</keyword>
<feature type="domain" description="HTH marR-type" evidence="2">
    <location>
        <begin position="9"/>
        <end position="57"/>
    </location>
</feature>
<name>A0A660LFY8_9ACTN</name>
<evidence type="ECO:0000256" key="1">
    <source>
        <dbReference type="ARBA" id="ARBA00006479"/>
    </source>
</evidence>
<dbReference type="Gene3D" id="3.30.420.40">
    <property type="match status" value="2"/>
</dbReference>